<dbReference type="Proteomes" id="UP000509303">
    <property type="component" value="Chromosome"/>
</dbReference>
<reference evidence="1 2" key="1">
    <citation type="submission" date="2020-06" db="EMBL/GenBank/DDBJ databases">
        <title>Genome mining for natural products.</title>
        <authorList>
            <person name="Zhang B."/>
            <person name="Shi J."/>
            <person name="Ge H."/>
        </authorList>
    </citation>
    <scope>NUCLEOTIDE SEQUENCE [LARGE SCALE GENOMIC DNA]</scope>
    <source>
        <strain evidence="1 2">NA00687</strain>
    </source>
</reference>
<dbReference type="CDD" id="cd02440">
    <property type="entry name" value="AdoMet_MTases"/>
    <property type="match status" value="1"/>
</dbReference>
<dbReference type="RefSeq" id="WP_176160008.1">
    <property type="nucleotide sequence ID" value="NZ_CP054929.1"/>
</dbReference>
<keyword evidence="1" id="KW-0489">Methyltransferase</keyword>
<proteinExistence type="predicted"/>
<dbReference type="InterPro" id="IPR006764">
    <property type="entry name" value="SAM_dep_MeTrfase_SAV2177_type"/>
</dbReference>
<dbReference type="InterPro" id="IPR029063">
    <property type="entry name" value="SAM-dependent_MTases_sf"/>
</dbReference>
<evidence type="ECO:0000313" key="2">
    <source>
        <dbReference type="Proteomes" id="UP000509303"/>
    </source>
</evidence>
<dbReference type="AlphaFoldDB" id="A0A7H8N1U1"/>
<organism evidence="1 2">
    <name type="scientific">Streptomyces buecherae</name>
    <dbReference type="NCBI Taxonomy" id="2763006"/>
    <lineage>
        <taxon>Bacteria</taxon>
        <taxon>Bacillati</taxon>
        <taxon>Actinomycetota</taxon>
        <taxon>Actinomycetes</taxon>
        <taxon>Kitasatosporales</taxon>
        <taxon>Streptomycetaceae</taxon>
        <taxon>Streptomyces</taxon>
    </lineage>
</organism>
<protein>
    <submittedName>
        <fullName evidence="1">SAM-dependent methyltransferase</fullName>
    </submittedName>
</protein>
<sequence>MTRNDRTRFPLDTSTAHPARVYDYLLGGKTNYPADQDAARAMRSVWPSLPVSMWQNRDFMARSVAHLARERGIRQFLDIGTGIPTLPNLHEVAQGVAPESRVVYVDNDPIVLAHAQALLDSTPQGRTSFLQADLRDPESIIDSREVRDTLDLSQPTALSVIAVVHFLDDVDDPYGIVRRLMEPLPSGSFLALTTATADSAPDQMTGVAREYARRGMTLRLRSHERSRAFFAGLDLVEPGVVLVHHWHPGPGQATVRDRDVAMYGGVARKP</sequence>
<dbReference type="Gene3D" id="3.40.50.150">
    <property type="entry name" value="Vaccinia Virus protein VP39"/>
    <property type="match status" value="1"/>
</dbReference>
<dbReference type="GO" id="GO:0032259">
    <property type="term" value="P:methylation"/>
    <property type="evidence" value="ECO:0007669"/>
    <property type="project" value="UniProtKB-KW"/>
</dbReference>
<keyword evidence="2" id="KW-1185">Reference proteome</keyword>
<evidence type="ECO:0000313" key="1">
    <source>
        <dbReference type="EMBL" id="QKW48311.1"/>
    </source>
</evidence>
<gene>
    <name evidence="1" type="ORF">HUT08_00760</name>
</gene>
<dbReference type="SUPFAM" id="SSF53335">
    <property type="entry name" value="S-adenosyl-L-methionine-dependent methyltransferases"/>
    <property type="match status" value="1"/>
</dbReference>
<dbReference type="PIRSF" id="PIRSF017393">
    <property type="entry name" value="MTase_SAV2177"/>
    <property type="match status" value="1"/>
</dbReference>
<dbReference type="GO" id="GO:0008168">
    <property type="term" value="F:methyltransferase activity"/>
    <property type="evidence" value="ECO:0007669"/>
    <property type="project" value="UniProtKB-KW"/>
</dbReference>
<name>A0A7H8N1U1_9ACTN</name>
<dbReference type="EMBL" id="CP054929">
    <property type="protein sequence ID" value="QKW48311.1"/>
    <property type="molecule type" value="Genomic_DNA"/>
</dbReference>
<accession>A0A7H8N1U1</accession>
<keyword evidence="1" id="KW-0808">Transferase</keyword>
<dbReference type="Pfam" id="PF04672">
    <property type="entry name" value="Methyltransf_19"/>
    <property type="match status" value="1"/>
</dbReference>